<evidence type="ECO:0000259" key="4">
    <source>
        <dbReference type="SMART" id="SM01190"/>
    </source>
</evidence>
<feature type="transmembrane region" description="Helical" evidence="3">
    <location>
        <begin position="214"/>
        <end position="238"/>
    </location>
</feature>
<dbReference type="Pfam" id="PF01105">
    <property type="entry name" value="EMP24_GP25L"/>
    <property type="match status" value="1"/>
</dbReference>
<evidence type="ECO:0000313" key="5">
    <source>
        <dbReference type="EMBL" id="VEU39780.1"/>
    </source>
</evidence>
<evidence type="ECO:0000256" key="3">
    <source>
        <dbReference type="SAM" id="Phobius"/>
    </source>
</evidence>
<evidence type="ECO:0000313" key="6">
    <source>
        <dbReference type="Proteomes" id="UP000291116"/>
    </source>
</evidence>
<dbReference type="EMBL" id="CAACVS010000236">
    <property type="protein sequence ID" value="VEU39780.1"/>
    <property type="molecule type" value="Genomic_DNA"/>
</dbReference>
<accession>A0A448ZCQ1</accession>
<dbReference type="SMART" id="SM01190">
    <property type="entry name" value="EMP24_GP25L"/>
    <property type="match status" value="1"/>
</dbReference>
<keyword evidence="1" id="KW-0175">Coiled coil</keyword>
<feature type="compositionally biased region" description="Acidic residues" evidence="2">
    <location>
        <begin position="130"/>
        <end position="144"/>
    </location>
</feature>
<evidence type="ECO:0000256" key="1">
    <source>
        <dbReference type="SAM" id="Coils"/>
    </source>
</evidence>
<dbReference type="OrthoDB" id="3427at2759"/>
<evidence type="ECO:0000256" key="2">
    <source>
        <dbReference type="SAM" id="MobiDB-lite"/>
    </source>
</evidence>
<protein>
    <recommendedName>
        <fullName evidence="4">GOLD domain-containing protein</fullName>
    </recommendedName>
</protein>
<keyword evidence="6" id="KW-1185">Reference proteome</keyword>
<keyword evidence="3" id="KW-0812">Transmembrane</keyword>
<feature type="region of interest" description="Disordered" evidence="2">
    <location>
        <begin position="130"/>
        <end position="156"/>
    </location>
</feature>
<keyword evidence="3" id="KW-1133">Transmembrane helix</keyword>
<dbReference type="InterPro" id="IPR009038">
    <property type="entry name" value="GOLD_dom"/>
</dbReference>
<keyword evidence="3" id="KW-0472">Membrane</keyword>
<gene>
    <name evidence="5" type="ORF">PSNMU_V1.4_AUG-EV-PASAV3_0066560</name>
</gene>
<feature type="domain" description="GOLD" evidence="4">
    <location>
        <begin position="17"/>
        <end position="239"/>
    </location>
</feature>
<feature type="region of interest" description="Disordered" evidence="2">
    <location>
        <begin position="1"/>
        <end position="26"/>
    </location>
</feature>
<proteinExistence type="predicted"/>
<dbReference type="Proteomes" id="UP000291116">
    <property type="component" value="Unassembled WGS sequence"/>
</dbReference>
<feature type="coiled-coil region" evidence="1">
    <location>
        <begin position="163"/>
        <end position="190"/>
    </location>
</feature>
<reference evidence="5 6" key="1">
    <citation type="submission" date="2019-01" db="EMBL/GenBank/DDBJ databases">
        <authorList>
            <person name="Ferrante I. M."/>
        </authorList>
    </citation>
    <scope>NUCLEOTIDE SEQUENCE [LARGE SCALE GENOMIC DNA]</scope>
    <source>
        <strain evidence="5 6">B856</strain>
    </source>
</reference>
<organism evidence="5 6">
    <name type="scientific">Pseudo-nitzschia multistriata</name>
    <dbReference type="NCBI Taxonomy" id="183589"/>
    <lineage>
        <taxon>Eukaryota</taxon>
        <taxon>Sar</taxon>
        <taxon>Stramenopiles</taxon>
        <taxon>Ochrophyta</taxon>
        <taxon>Bacillariophyta</taxon>
        <taxon>Bacillariophyceae</taxon>
        <taxon>Bacillariophycidae</taxon>
        <taxon>Bacillariales</taxon>
        <taxon>Bacillariaceae</taxon>
        <taxon>Pseudo-nitzschia</taxon>
    </lineage>
</organism>
<dbReference type="AlphaFoldDB" id="A0A448ZCQ1"/>
<name>A0A448ZCQ1_9STRA</name>
<sequence>MAEATQKRRLEQGKEEPAGLDSEWNKRMKERLERIKNKKMRDTSITVMQRGLSFSNTKDNKQTTNFDEEGNIVTSGAGRIREELSQENGRIEFLTGKDAGTVEICVQSISASPKRPARLHVMVKDEASDNEFDDDDAYYDDDDHVSDSKANTKKVKDPDHLEHRELTQTMTRLERDLQSLQNRIKACINNADFNKDQEHKFHEQSVSMNRATKYWPIIQLIVLILTGFTQANHIVGYLKSHRIV</sequence>